<keyword evidence="6 8" id="KW-0472">Membrane</keyword>
<feature type="compositionally biased region" description="Basic and acidic residues" evidence="7">
    <location>
        <begin position="533"/>
        <end position="555"/>
    </location>
</feature>
<feature type="compositionally biased region" description="Low complexity" evidence="7">
    <location>
        <begin position="560"/>
        <end position="574"/>
    </location>
</feature>
<evidence type="ECO:0000256" key="2">
    <source>
        <dbReference type="ARBA" id="ARBA00008806"/>
    </source>
</evidence>
<evidence type="ECO:0000256" key="7">
    <source>
        <dbReference type="SAM" id="MobiDB-lite"/>
    </source>
</evidence>
<evidence type="ECO:0000313" key="9">
    <source>
        <dbReference type="EMBL" id="MPR26940.1"/>
    </source>
</evidence>
<evidence type="ECO:0000256" key="1">
    <source>
        <dbReference type="ARBA" id="ARBA00004651"/>
    </source>
</evidence>
<keyword evidence="10" id="KW-1185">Reference proteome</keyword>
<dbReference type="PANTHER" id="PTHR37937">
    <property type="entry name" value="CONJUGATIVE TRANSFER: DNA TRANSPORT"/>
    <property type="match status" value="1"/>
</dbReference>
<dbReference type="EMBL" id="VOSK01000066">
    <property type="protein sequence ID" value="MPR26940.1"/>
    <property type="molecule type" value="Genomic_DNA"/>
</dbReference>
<dbReference type="InterPro" id="IPR003688">
    <property type="entry name" value="TraG/VirD4"/>
</dbReference>
<evidence type="ECO:0000313" key="10">
    <source>
        <dbReference type="Proteomes" id="UP000403266"/>
    </source>
</evidence>
<keyword evidence="4 8" id="KW-0812">Transmembrane</keyword>
<accession>A0A5N7MJV2</accession>
<dbReference type="Pfam" id="PF02534">
    <property type="entry name" value="T4SS-DNA_transf"/>
    <property type="match status" value="1"/>
</dbReference>
<evidence type="ECO:0000256" key="6">
    <source>
        <dbReference type="ARBA" id="ARBA00023136"/>
    </source>
</evidence>
<evidence type="ECO:0000256" key="8">
    <source>
        <dbReference type="SAM" id="Phobius"/>
    </source>
</evidence>
<dbReference type="CDD" id="cd01127">
    <property type="entry name" value="TrwB_TraG_TraD_VirD4"/>
    <property type="match status" value="1"/>
</dbReference>
<dbReference type="SUPFAM" id="SSF52540">
    <property type="entry name" value="P-loop containing nucleoside triphosphate hydrolases"/>
    <property type="match status" value="1"/>
</dbReference>
<sequence>MWKAVVSDGYWSAAFDQATVYWGHPTVMKLVQVSTVALLCEIALLAAIGAAIYFQPWKVKPPKGAARIATLRDLKKAGLLNGVAGYSLLLGRYKGKQVRYSGDSHVYVNGPSRSGKGWSFVFVNAMEWRGSLIATDIKQELFKLTGASRVALGQKVYLFAPGSFESHCWNPLDIISDWPRRSTDLDNLAAAMIPVPDHGEPFWSQTARGLFAGVVGYVLDSKRMEGRRTLRSVARMFSTGQDLAGVMKKILEEEPDLNRFVVDRFNTHISKDAEQRLSFEGHIATALQPWSNDLVAAVTSRSDFDIRELRRKPFTVFIGTPSGDLEAASPIIRLFIQQVHSVLMEQLPGKDEPFKVLMLLDEFYQFGRVPEIVHKTPLVAGYGFKIAVISQNISALDVTYGKATRDMMLGNMDIKLIVASGDEPTSEYVSRSLGRHYVLREGWSSSPGKGGMGLRSNSRSGRFEAEPLIGPDEVFRYDMNKSIVLVRGHNGAVLDKINFYEDEEYIAACNAVWHHRKSLTVPRLNSLEEQPLFDDKSAPKAADEKKGHVPAEQRETAQATSSVSTPNSNPTVAAPEPAAVTAAPAATIVVTAASDTPEPYQVQALEPAKAVTGTTVPEPESVKSDITLPQPATAIEAPEPDPKGGDTIELDSAGVVVAASVHDDEEDDFSLDPPAFGSFEILMQQTNAIALTHPVIARLKRAVEEEASAGLLEPGTDLSTFIRA</sequence>
<proteinExistence type="inferred from homology"/>
<dbReference type="InterPro" id="IPR051539">
    <property type="entry name" value="T4SS-coupling_protein"/>
</dbReference>
<comment type="subcellular location">
    <subcellularLocation>
        <location evidence="1">Cell membrane</location>
        <topology evidence="1">Multi-pass membrane protein</topology>
    </subcellularLocation>
</comment>
<name>A0A5N7MJV2_9HYPH</name>
<gene>
    <name evidence="9" type="ORF">FS320_17370</name>
</gene>
<dbReference type="GO" id="GO:0005886">
    <property type="term" value="C:plasma membrane"/>
    <property type="evidence" value="ECO:0007669"/>
    <property type="project" value="UniProtKB-SubCell"/>
</dbReference>
<comment type="similarity">
    <text evidence="2">Belongs to the VirD4/TraG family.</text>
</comment>
<feature type="transmembrane region" description="Helical" evidence="8">
    <location>
        <begin position="30"/>
        <end position="54"/>
    </location>
</feature>
<dbReference type="OrthoDB" id="9759295at2"/>
<keyword evidence="5 8" id="KW-1133">Transmembrane helix</keyword>
<dbReference type="Proteomes" id="UP000403266">
    <property type="component" value="Unassembled WGS sequence"/>
</dbReference>
<evidence type="ECO:0000256" key="4">
    <source>
        <dbReference type="ARBA" id="ARBA00022692"/>
    </source>
</evidence>
<protein>
    <submittedName>
        <fullName evidence="9">Type IV secretory system conjugative DNA transfer family protein</fullName>
    </submittedName>
</protein>
<keyword evidence="3" id="KW-1003">Cell membrane</keyword>
<reference evidence="9 10" key="1">
    <citation type="journal article" date="2019" name="Syst. Appl. Microbiol.">
        <title>Microvirga tunisiensis sp. nov., a root nodule symbiotic bacterium isolated from Lupinus micranthus and L. luteus grown in Northern Tunisia.</title>
        <authorList>
            <person name="Msaddak A."/>
            <person name="Rejili M."/>
            <person name="Duran D."/>
            <person name="Mars M."/>
            <person name="Palacios J.M."/>
            <person name="Ruiz-Argueso T."/>
            <person name="Rey L."/>
            <person name="Imperial J."/>
        </authorList>
    </citation>
    <scope>NUCLEOTIDE SEQUENCE [LARGE SCALE GENOMIC DNA]</scope>
    <source>
        <strain evidence="9 10">Lmie10</strain>
    </source>
</reference>
<dbReference type="PANTHER" id="PTHR37937:SF1">
    <property type="entry name" value="CONJUGATIVE TRANSFER: DNA TRANSPORT"/>
    <property type="match status" value="1"/>
</dbReference>
<dbReference type="AlphaFoldDB" id="A0A5N7MJV2"/>
<evidence type="ECO:0000256" key="3">
    <source>
        <dbReference type="ARBA" id="ARBA00022475"/>
    </source>
</evidence>
<organism evidence="9 10">
    <name type="scientific">Microvirga tunisiensis</name>
    <dbReference type="NCBI Taxonomy" id="2108360"/>
    <lineage>
        <taxon>Bacteria</taxon>
        <taxon>Pseudomonadati</taxon>
        <taxon>Pseudomonadota</taxon>
        <taxon>Alphaproteobacteria</taxon>
        <taxon>Hyphomicrobiales</taxon>
        <taxon>Methylobacteriaceae</taxon>
        <taxon>Microvirga</taxon>
    </lineage>
</organism>
<feature type="region of interest" description="Disordered" evidence="7">
    <location>
        <begin position="530"/>
        <end position="574"/>
    </location>
</feature>
<dbReference type="Gene3D" id="3.40.50.300">
    <property type="entry name" value="P-loop containing nucleotide triphosphate hydrolases"/>
    <property type="match status" value="1"/>
</dbReference>
<dbReference type="InterPro" id="IPR027417">
    <property type="entry name" value="P-loop_NTPase"/>
</dbReference>
<comment type="caution">
    <text evidence="9">The sequence shown here is derived from an EMBL/GenBank/DDBJ whole genome shotgun (WGS) entry which is preliminary data.</text>
</comment>
<evidence type="ECO:0000256" key="5">
    <source>
        <dbReference type="ARBA" id="ARBA00022989"/>
    </source>
</evidence>